<feature type="transmembrane region" description="Helical" evidence="2">
    <location>
        <begin position="176"/>
        <end position="192"/>
    </location>
</feature>
<gene>
    <name evidence="3" type="ORF">ACFP0N_08875</name>
</gene>
<reference evidence="4" key="1">
    <citation type="journal article" date="2019" name="Int. J. Syst. Evol. Microbiol.">
        <title>The Global Catalogue of Microorganisms (GCM) 10K type strain sequencing project: providing services to taxonomists for standard genome sequencing and annotation.</title>
        <authorList>
            <consortium name="The Broad Institute Genomics Platform"/>
            <consortium name="The Broad Institute Genome Sequencing Center for Infectious Disease"/>
            <person name="Wu L."/>
            <person name="Ma J."/>
        </authorList>
    </citation>
    <scope>NUCLEOTIDE SEQUENCE [LARGE SCALE GENOMIC DNA]</scope>
    <source>
        <strain evidence="4">CGMCC 4.1469</strain>
    </source>
</reference>
<evidence type="ECO:0000313" key="4">
    <source>
        <dbReference type="Proteomes" id="UP001596067"/>
    </source>
</evidence>
<protein>
    <submittedName>
        <fullName evidence="3">Uncharacterized protein</fullName>
    </submittedName>
</protein>
<keyword evidence="2" id="KW-0812">Transmembrane</keyword>
<keyword evidence="2" id="KW-0472">Membrane</keyword>
<comment type="caution">
    <text evidence="3">The sequence shown here is derived from an EMBL/GenBank/DDBJ whole genome shotgun (WGS) entry which is preliminary data.</text>
</comment>
<proteinExistence type="predicted"/>
<dbReference type="Proteomes" id="UP001596067">
    <property type="component" value="Unassembled WGS sequence"/>
</dbReference>
<sequence length="550" mass="59876">MTTLDMTPGAQIPRTDAGPQTAVTQALSSTAYRDSEVHDFVTAVTAATAKKGRFALFRPNLGEAFSRAVISRALGGDRKPLVPSFGIDTRQIVEHCLAAEDLRTARDRRLTTVTVVTGVLFLPGTLLWLGAFQLRAWLKRDNPKNAAFYGALVLAAAVAVALLLAIKPPTGGPLGIYLRLVMLAPVVGWYLAKRIVIASAVDMRTRWQDLVEGNAVAATVPKAVPRDDLDKKAADLRAKLGRLESEQDTNVQHYAGTKGILGAGKRWGEWKMADVLLPAEGHGDFRAFHPWDLVRRIASRLKSLGISEVANSGIPNVAVKQWVVFEVGEAADEISRPPAGDANMDGDRMRDFAVQAIADKQTFPGGPRHYLATQFITHDGKLVLTFTVTVTLLANTLNVTVAAFALGPVNGLFFDKPKDKEKTVAKTVKFWEEQTVKLPLIDNDEVVRQAVRAPFYRAPGLLGWLGGGLGLPEPFGLRHAWAAPPWNTRSMADNALNVSHPVTQAVLAATLEFLAEHDVDADRFFKNRASIIKSETQGTRPYRVDQYDAG</sequence>
<keyword evidence="4" id="KW-1185">Reference proteome</keyword>
<accession>A0ABW1ETZ2</accession>
<feature type="transmembrane region" description="Helical" evidence="2">
    <location>
        <begin position="110"/>
        <end position="134"/>
    </location>
</feature>
<evidence type="ECO:0000256" key="1">
    <source>
        <dbReference type="SAM" id="MobiDB-lite"/>
    </source>
</evidence>
<keyword evidence="2" id="KW-1133">Transmembrane helix</keyword>
<organism evidence="3 4">
    <name type="scientific">Kitasatospora aburaviensis</name>
    <dbReference type="NCBI Taxonomy" id="67265"/>
    <lineage>
        <taxon>Bacteria</taxon>
        <taxon>Bacillati</taxon>
        <taxon>Actinomycetota</taxon>
        <taxon>Actinomycetes</taxon>
        <taxon>Kitasatosporales</taxon>
        <taxon>Streptomycetaceae</taxon>
        <taxon>Kitasatospora</taxon>
    </lineage>
</organism>
<evidence type="ECO:0000256" key="2">
    <source>
        <dbReference type="SAM" id="Phobius"/>
    </source>
</evidence>
<feature type="region of interest" description="Disordered" evidence="1">
    <location>
        <begin position="1"/>
        <end position="20"/>
    </location>
</feature>
<feature type="transmembrane region" description="Helical" evidence="2">
    <location>
        <begin position="146"/>
        <end position="164"/>
    </location>
</feature>
<dbReference type="RefSeq" id="WP_313762941.1">
    <property type="nucleotide sequence ID" value="NZ_BAAAVH010000039.1"/>
</dbReference>
<name>A0ABW1ETZ2_9ACTN</name>
<dbReference type="EMBL" id="JBHSOD010000007">
    <property type="protein sequence ID" value="MFC5885088.1"/>
    <property type="molecule type" value="Genomic_DNA"/>
</dbReference>
<evidence type="ECO:0000313" key="3">
    <source>
        <dbReference type="EMBL" id="MFC5885088.1"/>
    </source>
</evidence>